<evidence type="ECO:0000313" key="3">
    <source>
        <dbReference type="EMBL" id="MFC0625013.1"/>
    </source>
</evidence>
<organism evidence="3 4">
    <name type="scientific">Kribbella deserti</name>
    <dbReference type="NCBI Taxonomy" id="1926257"/>
    <lineage>
        <taxon>Bacteria</taxon>
        <taxon>Bacillati</taxon>
        <taxon>Actinomycetota</taxon>
        <taxon>Actinomycetes</taxon>
        <taxon>Propionibacteriales</taxon>
        <taxon>Kribbellaceae</taxon>
        <taxon>Kribbella</taxon>
    </lineage>
</organism>
<sequence>MRWLFRRDWWWQAIVFLLGAVLGWLLLNRRRPAIGSTTPPVEVETLPVPEKTPEAGSIETPVDGSAPDGYPIKGSTQSKLFHTAESPYYSRIKAAVWFRTEADAVAAGFTKYERRRKK</sequence>
<feature type="transmembrane region" description="Helical" evidence="2">
    <location>
        <begin position="9"/>
        <end position="27"/>
    </location>
</feature>
<dbReference type="RefSeq" id="WP_380046983.1">
    <property type="nucleotide sequence ID" value="NZ_JBHLTC010000015.1"/>
</dbReference>
<gene>
    <name evidence="3" type="ORF">ACFFGN_13120</name>
</gene>
<comment type="caution">
    <text evidence="3">The sequence shown here is derived from an EMBL/GenBank/DDBJ whole genome shotgun (WGS) entry which is preliminary data.</text>
</comment>
<dbReference type="Proteomes" id="UP001589890">
    <property type="component" value="Unassembled WGS sequence"/>
</dbReference>
<proteinExistence type="predicted"/>
<evidence type="ECO:0000256" key="1">
    <source>
        <dbReference type="SAM" id="MobiDB-lite"/>
    </source>
</evidence>
<feature type="compositionally biased region" description="Low complexity" evidence="1">
    <location>
        <begin position="38"/>
        <end position="49"/>
    </location>
</feature>
<keyword evidence="2" id="KW-0472">Membrane</keyword>
<name>A0ABV6QK85_9ACTN</name>
<reference evidence="3 4" key="1">
    <citation type="submission" date="2024-09" db="EMBL/GenBank/DDBJ databases">
        <authorList>
            <person name="Sun Q."/>
            <person name="Mori K."/>
        </authorList>
    </citation>
    <scope>NUCLEOTIDE SEQUENCE [LARGE SCALE GENOMIC DNA]</scope>
    <source>
        <strain evidence="3 4">CGMCC 1.15906</strain>
    </source>
</reference>
<dbReference type="EMBL" id="JBHLTC010000015">
    <property type="protein sequence ID" value="MFC0625013.1"/>
    <property type="molecule type" value="Genomic_DNA"/>
</dbReference>
<keyword evidence="2" id="KW-1133">Transmembrane helix</keyword>
<keyword evidence="2" id="KW-0812">Transmembrane</keyword>
<protein>
    <submittedName>
        <fullName evidence="3">Uncharacterized protein</fullName>
    </submittedName>
</protein>
<evidence type="ECO:0000256" key="2">
    <source>
        <dbReference type="SAM" id="Phobius"/>
    </source>
</evidence>
<accession>A0ABV6QK85</accession>
<feature type="region of interest" description="Disordered" evidence="1">
    <location>
        <begin position="38"/>
        <end position="69"/>
    </location>
</feature>
<keyword evidence="4" id="KW-1185">Reference proteome</keyword>
<evidence type="ECO:0000313" key="4">
    <source>
        <dbReference type="Proteomes" id="UP001589890"/>
    </source>
</evidence>